<feature type="domain" description="HTH APSES-type" evidence="2">
    <location>
        <begin position="110"/>
        <end position="228"/>
    </location>
</feature>
<accession>A0A8H4P2R1</accession>
<dbReference type="SUPFAM" id="SSF54616">
    <property type="entry name" value="DNA-binding domain of Mlu1-box binding protein MBP1"/>
    <property type="match status" value="1"/>
</dbReference>
<dbReference type="GO" id="GO:0030907">
    <property type="term" value="C:MBF transcription complex"/>
    <property type="evidence" value="ECO:0007669"/>
    <property type="project" value="TreeGrafter"/>
</dbReference>
<dbReference type="AlphaFoldDB" id="A0A8H4P2R1"/>
<feature type="region of interest" description="Disordered" evidence="1">
    <location>
        <begin position="397"/>
        <end position="438"/>
    </location>
</feature>
<dbReference type="InterPro" id="IPR051642">
    <property type="entry name" value="SWI6-like"/>
</dbReference>
<feature type="compositionally biased region" description="Low complexity" evidence="1">
    <location>
        <begin position="452"/>
        <end position="472"/>
    </location>
</feature>
<keyword evidence="4" id="KW-1185">Reference proteome</keyword>
<feature type="compositionally biased region" description="Basic and acidic residues" evidence="1">
    <location>
        <begin position="420"/>
        <end position="430"/>
    </location>
</feature>
<feature type="compositionally biased region" description="Low complexity" evidence="1">
    <location>
        <begin position="18"/>
        <end position="36"/>
    </location>
</feature>
<dbReference type="PANTHER" id="PTHR43828:SF5">
    <property type="entry name" value="TRANSCRIPTIONAL REPRESSOR XBP1"/>
    <property type="match status" value="1"/>
</dbReference>
<dbReference type="InterPro" id="IPR003163">
    <property type="entry name" value="Tscrpt_reg_HTH_APSES-type"/>
</dbReference>
<organism evidence="3 4">
    <name type="scientific">Fusarium albosuccineum</name>
    <dbReference type="NCBI Taxonomy" id="1237068"/>
    <lineage>
        <taxon>Eukaryota</taxon>
        <taxon>Fungi</taxon>
        <taxon>Dikarya</taxon>
        <taxon>Ascomycota</taxon>
        <taxon>Pezizomycotina</taxon>
        <taxon>Sordariomycetes</taxon>
        <taxon>Hypocreomycetidae</taxon>
        <taxon>Hypocreales</taxon>
        <taxon>Nectriaceae</taxon>
        <taxon>Fusarium</taxon>
        <taxon>Fusarium decemcellulare species complex</taxon>
    </lineage>
</organism>
<evidence type="ECO:0000256" key="1">
    <source>
        <dbReference type="SAM" id="MobiDB-lite"/>
    </source>
</evidence>
<feature type="compositionally biased region" description="Polar residues" evidence="1">
    <location>
        <begin position="314"/>
        <end position="324"/>
    </location>
</feature>
<dbReference type="GO" id="GO:0003677">
    <property type="term" value="F:DNA binding"/>
    <property type="evidence" value="ECO:0007669"/>
    <property type="project" value="InterPro"/>
</dbReference>
<feature type="region of interest" description="Disordered" evidence="1">
    <location>
        <begin position="1"/>
        <end position="36"/>
    </location>
</feature>
<evidence type="ECO:0000313" key="3">
    <source>
        <dbReference type="EMBL" id="KAF4460364.1"/>
    </source>
</evidence>
<dbReference type="Gene3D" id="3.10.260.10">
    <property type="entry name" value="Transcription regulator HTH, APSES-type DNA-binding domain"/>
    <property type="match status" value="1"/>
</dbReference>
<feature type="compositionally biased region" description="Polar residues" evidence="1">
    <location>
        <begin position="333"/>
        <end position="354"/>
    </location>
</feature>
<feature type="compositionally biased region" description="Polar residues" evidence="1">
    <location>
        <begin position="397"/>
        <end position="409"/>
    </location>
</feature>
<comment type="caution">
    <text evidence="3">The sequence shown here is derived from an EMBL/GenBank/DDBJ whole genome shotgun (WGS) entry which is preliminary data.</text>
</comment>
<dbReference type="PROSITE" id="PS51299">
    <property type="entry name" value="HTH_APSES"/>
    <property type="match status" value="1"/>
</dbReference>
<dbReference type="GO" id="GO:0033309">
    <property type="term" value="C:SBF transcription complex"/>
    <property type="evidence" value="ECO:0007669"/>
    <property type="project" value="TreeGrafter"/>
</dbReference>
<evidence type="ECO:0000259" key="2">
    <source>
        <dbReference type="PROSITE" id="PS51299"/>
    </source>
</evidence>
<reference evidence="3 4" key="1">
    <citation type="submission" date="2020-01" db="EMBL/GenBank/DDBJ databases">
        <title>Identification and distribution of gene clusters putatively required for synthesis of sphingolipid metabolism inhibitors in phylogenetically diverse species of the filamentous fungus Fusarium.</title>
        <authorList>
            <person name="Kim H.-S."/>
            <person name="Busman M."/>
            <person name="Brown D.W."/>
            <person name="Divon H."/>
            <person name="Uhlig S."/>
            <person name="Proctor R.H."/>
        </authorList>
    </citation>
    <scope>NUCLEOTIDE SEQUENCE [LARGE SCALE GENOMIC DNA]</scope>
    <source>
        <strain evidence="3 4">NRRL 20459</strain>
    </source>
</reference>
<protein>
    <submittedName>
        <fullName evidence="3">Apses transcription factor xbp1</fullName>
    </submittedName>
</protein>
<feature type="region of interest" description="Disordered" evidence="1">
    <location>
        <begin position="452"/>
        <end position="491"/>
    </location>
</feature>
<dbReference type="Proteomes" id="UP000554235">
    <property type="component" value="Unassembled WGS sequence"/>
</dbReference>
<dbReference type="PANTHER" id="PTHR43828">
    <property type="entry name" value="ASPARAGINASE"/>
    <property type="match status" value="1"/>
</dbReference>
<dbReference type="GO" id="GO:0000981">
    <property type="term" value="F:DNA-binding transcription factor activity, RNA polymerase II-specific"/>
    <property type="evidence" value="ECO:0007669"/>
    <property type="project" value="UniProtKB-ARBA"/>
</dbReference>
<dbReference type="OrthoDB" id="5562739at2759"/>
<dbReference type="EMBL" id="JAADYS010001959">
    <property type="protein sequence ID" value="KAF4460364.1"/>
    <property type="molecule type" value="Genomic_DNA"/>
</dbReference>
<feature type="region of interest" description="Disordered" evidence="1">
    <location>
        <begin position="314"/>
        <end position="359"/>
    </location>
</feature>
<sequence length="491" mass="53961">MLSLKTLLNPAPSGQDDPLSCRPSPTPSSPTYSAAAETSSAAFSRAVMPPSRMAKDSSNLAKSKLRGQVKYPPFENLNELALQEIHRFRISPFGSIQQSCSHIPYNSGKKDFFEKTGRESFEVFRYEFTVPGQDTEYAVMWDYNVGLVRMTPFFKCCQYGKTVPAKMLGLNPGLKEITHSITGGSIAAQGYWMPYQCARAVCATFCYHIAGALIPIFGPTFPSACVHPDSPDFGRMVISPQLVADTTREAEITRRLYLGAIPPNFASATSFPRDDRPVPQNIYVPEERKHSYRPRLVCDPSWVMDNDIDQQYMSAPNSASSTGSGLHGYMITSRPTSSWTSANHPSPQPDSYQNPHPWLSAVPRIQPLQHRATFSTSSWGSKRRLEHEDWDYNYRGSASPNLSTSSAVLVSTPEASPARQSEEVRGERPSGADNAQKNAAMLLLSLSVQEQGSSSSTIVGSSPPPALLALASREPATGDEHRNKRQRATSL</sequence>
<evidence type="ECO:0000313" key="4">
    <source>
        <dbReference type="Proteomes" id="UP000554235"/>
    </source>
</evidence>
<name>A0A8H4P2R1_9HYPO</name>
<proteinExistence type="predicted"/>
<gene>
    <name evidence="3" type="ORF">FALBO_12857</name>
</gene>
<dbReference type="InterPro" id="IPR036887">
    <property type="entry name" value="HTH_APSES_sf"/>
</dbReference>